<comment type="similarity">
    <text evidence="5">Belongs to the SURF1 family.</text>
</comment>
<dbReference type="InterPro" id="IPR002994">
    <property type="entry name" value="Surf1/Shy1"/>
</dbReference>
<keyword evidence="5" id="KW-0999">Mitochondrion inner membrane</keyword>
<comment type="caution">
    <text evidence="5">Lacks conserved residue(s) required for the propagation of feature annotation.</text>
</comment>
<evidence type="ECO:0000256" key="3">
    <source>
        <dbReference type="ARBA" id="ARBA00022989"/>
    </source>
</evidence>
<evidence type="ECO:0000256" key="4">
    <source>
        <dbReference type="ARBA" id="ARBA00023136"/>
    </source>
</evidence>
<evidence type="ECO:0000256" key="1">
    <source>
        <dbReference type="ARBA" id="ARBA00004370"/>
    </source>
</evidence>
<keyword evidence="2 5" id="KW-0812">Transmembrane</keyword>
<dbReference type="CDD" id="cd06662">
    <property type="entry name" value="SURF1"/>
    <property type="match status" value="1"/>
</dbReference>
<feature type="transmembrane region" description="Helical" evidence="5">
    <location>
        <begin position="54"/>
        <end position="72"/>
    </location>
</feature>
<accession>A0A0C9MXM5</accession>
<evidence type="ECO:0000256" key="2">
    <source>
        <dbReference type="ARBA" id="ARBA00022692"/>
    </source>
</evidence>
<name>A0A0C9MXM5_9FUNG</name>
<dbReference type="PROSITE" id="PS50895">
    <property type="entry name" value="SURF1"/>
    <property type="match status" value="1"/>
</dbReference>
<dbReference type="GO" id="GO:0005743">
    <property type="term" value="C:mitochondrial inner membrane"/>
    <property type="evidence" value="ECO:0007669"/>
    <property type="project" value="UniProtKB-SubCell"/>
</dbReference>
<dbReference type="InterPro" id="IPR045214">
    <property type="entry name" value="Surf1/Surf4"/>
</dbReference>
<reference evidence="6" key="1">
    <citation type="submission" date="2014-09" db="EMBL/GenBank/DDBJ databases">
        <title>Draft genome sequence of an oleaginous Mucoromycotina fungus Mucor ambiguus NBRC6742.</title>
        <authorList>
            <person name="Takeda I."/>
            <person name="Yamane N."/>
            <person name="Morita T."/>
            <person name="Tamano K."/>
            <person name="Machida M."/>
            <person name="Baker S."/>
            <person name="Koike H."/>
        </authorList>
    </citation>
    <scope>NUCLEOTIDE SEQUENCE</scope>
    <source>
        <strain evidence="6">NBRC 6742</strain>
    </source>
</reference>
<dbReference type="Pfam" id="PF02104">
    <property type="entry name" value="SURF1"/>
    <property type="match status" value="1"/>
</dbReference>
<comment type="function">
    <text evidence="5">Probably involved in the biogenesis of the COX complex.</text>
</comment>
<comment type="subcellular location">
    <subcellularLocation>
        <location evidence="1">Membrane</location>
    </subcellularLocation>
    <subcellularLocation>
        <location evidence="5">Mitochondrion inner membrane</location>
        <topology evidence="5">Multi-pass membrane protein</topology>
    </subcellularLocation>
</comment>
<organism evidence="6">
    <name type="scientific">Mucor ambiguus</name>
    <dbReference type="NCBI Taxonomy" id="91626"/>
    <lineage>
        <taxon>Eukaryota</taxon>
        <taxon>Fungi</taxon>
        <taxon>Fungi incertae sedis</taxon>
        <taxon>Mucoromycota</taxon>
        <taxon>Mucoromycotina</taxon>
        <taxon>Mucoromycetes</taxon>
        <taxon>Mucorales</taxon>
        <taxon>Mucorineae</taxon>
        <taxon>Mucoraceae</taxon>
        <taxon>Mucor</taxon>
    </lineage>
</organism>
<evidence type="ECO:0000313" key="7">
    <source>
        <dbReference type="Proteomes" id="UP000053815"/>
    </source>
</evidence>
<dbReference type="GO" id="GO:0033617">
    <property type="term" value="P:mitochondrial respiratory chain complex IV assembly"/>
    <property type="evidence" value="ECO:0007669"/>
    <property type="project" value="TreeGrafter"/>
</dbReference>
<keyword evidence="3 5" id="KW-1133">Transmembrane helix</keyword>
<dbReference type="OrthoDB" id="10040024at2759"/>
<dbReference type="PANTHER" id="PTHR23427:SF2">
    <property type="entry name" value="SURFEIT LOCUS PROTEIN 1"/>
    <property type="match status" value="1"/>
</dbReference>
<dbReference type="Proteomes" id="UP000053815">
    <property type="component" value="Unassembled WGS sequence"/>
</dbReference>
<keyword evidence="4 5" id="KW-0472">Membrane</keyword>
<evidence type="ECO:0000256" key="5">
    <source>
        <dbReference type="RuleBase" id="RU363076"/>
    </source>
</evidence>
<sequence length="296" mass="34417">MLRRIGQLGLASGRQRCQNSYKMVVAKRLFTTETTDAAAETTVKETYRAKQRKFGVGTALLCTIPFFTFYLGCWQVQRLRWKVNYIQTLEDRLHREAIPLPKRINANVLDEYEYRKVYAKGHYRHDQEILLGPRTRGDGNAGYFVITPFERDNGTTILVKRGWISPDKKDQKLRPESLETGEVEVVGLIRVNEERNTFTPDNDIKGNQWYWADVDTIAKMFNTQPIMIERVSDLSPSREYALIEKGIPVGRSPTVEVRNHHLNYLITWYSLSLATSVMLWRLLRKPPARPVKIKRI</sequence>
<protein>
    <recommendedName>
        <fullName evidence="5">SURF1-like protein</fullName>
    </recommendedName>
</protein>
<dbReference type="AlphaFoldDB" id="A0A0C9MXM5"/>
<keyword evidence="7" id="KW-1185">Reference proteome</keyword>
<evidence type="ECO:0000313" key="6">
    <source>
        <dbReference type="EMBL" id="GAN08312.1"/>
    </source>
</evidence>
<dbReference type="PANTHER" id="PTHR23427">
    <property type="entry name" value="SURFEIT LOCUS PROTEIN"/>
    <property type="match status" value="1"/>
</dbReference>
<proteinExistence type="inferred from homology"/>
<gene>
    <name evidence="6" type="ORF">MAM1_0199d07821</name>
</gene>
<keyword evidence="5" id="KW-0496">Mitochondrion</keyword>
<dbReference type="EMBL" id="DF836488">
    <property type="protein sequence ID" value="GAN08312.1"/>
    <property type="molecule type" value="Genomic_DNA"/>
</dbReference>
<dbReference type="STRING" id="91626.A0A0C9MXM5"/>